<evidence type="ECO:0000256" key="5">
    <source>
        <dbReference type="SAM" id="SignalP"/>
    </source>
</evidence>
<dbReference type="SUPFAM" id="SSF46626">
    <property type="entry name" value="Cytochrome c"/>
    <property type="match status" value="1"/>
</dbReference>
<keyword evidence="5" id="KW-0732">Signal</keyword>
<dbReference type="InterPro" id="IPR036909">
    <property type="entry name" value="Cyt_c-like_dom_sf"/>
</dbReference>
<evidence type="ECO:0000313" key="7">
    <source>
        <dbReference type="EMBL" id="MDV6376584.1"/>
    </source>
</evidence>
<keyword evidence="2 4" id="KW-0479">Metal-binding</keyword>
<evidence type="ECO:0000256" key="1">
    <source>
        <dbReference type="ARBA" id="ARBA00022617"/>
    </source>
</evidence>
<name>A0ABU4DVV4_9DEIO</name>
<organism evidence="7 8">
    <name type="scientific">Deinococcus arenicola</name>
    <dbReference type="NCBI Taxonomy" id="2994950"/>
    <lineage>
        <taxon>Bacteria</taxon>
        <taxon>Thermotogati</taxon>
        <taxon>Deinococcota</taxon>
        <taxon>Deinococci</taxon>
        <taxon>Deinococcales</taxon>
        <taxon>Deinococcaceae</taxon>
        <taxon>Deinococcus</taxon>
    </lineage>
</organism>
<evidence type="ECO:0000256" key="2">
    <source>
        <dbReference type="ARBA" id="ARBA00022723"/>
    </source>
</evidence>
<dbReference type="PANTHER" id="PTHR35008:SF4">
    <property type="entry name" value="BLL4482 PROTEIN"/>
    <property type="match status" value="1"/>
</dbReference>
<keyword evidence="8" id="KW-1185">Reference proteome</keyword>
<proteinExistence type="predicted"/>
<keyword evidence="3 4" id="KW-0408">Iron</keyword>
<feature type="signal peptide" evidence="5">
    <location>
        <begin position="1"/>
        <end position="17"/>
    </location>
</feature>
<dbReference type="PANTHER" id="PTHR35008">
    <property type="entry name" value="BLL4482 PROTEIN-RELATED"/>
    <property type="match status" value="1"/>
</dbReference>
<sequence>MKYLLLMLMVSTSLATAQDGKTAYTSNCASCHQATGKGIPSAFPPLAGHFTDILAADGRAYAINTVLYGMNGAIKVNGKSYSGVMPALGQLSDADIAAILNHVSTSWKNALPDTQKLFTADEVKAERAVKKTPEQVHELRPKGLK</sequence>
<evidence type="ECO:0000259" key="6">
    <source>
        <dbReference type="PROSITE" id="PS51007"/>
    </source>
</evidence>
<dbReference type="PROSITE" id="PS51007">
    <property type="entry name" value="CYTC"/>
    <property type="match status" value="1"/>
</dbReference>
<feature type="chain" id="PRO_5045843770" evidence="5">
    <location>
        <begin position="18"/>
        <end position="145"/>
    </location>
</feature>
<gene>
    <name evidence="7" type="ORF">ORD21_18480</name>
</gene>
<reference evidence="7 8" key="1">
    <citation type="submission" date="2022-11" db="EMBL/GenBank/DDBJ databases">
        <title>Deinococcus ZS9-10, Low Temperature and Draught-tolerating, UV-resistant Bacteria from Continental Antarctica.</title>
        <authorList>
            <person name="Cheng L."/>
        </authorList>
    </citation>
    <scope>NUCLEOTIDE SEQUENCE [LARGE SCALE GENOMIC DNA]</scope>
    <source>
        <strain evidence="7 8">ZS9-10</strain>
    </source>
</reference>
<dbReference type="Gene3D" id="1.10.760.10">
    <property type="entry name" value="Cytochrome c-like domain"/>
    <property type="match status" value="1"/>
</dbReference>
<comment type="caution">
    <text evidence="7">The sequence shown here is derived from an EMBL/GenBank/DDBJ whole genome shotgun (WGS) entry which is preliminary data.</text>
</comment>
<accession>A0ABU4DVV4</accession>
<protein>
    <submittedName>
        <fullName evidence="7">Cytochrome c</fullName>
    </submittedName>
</protein>
<dbReference type="Proteomes" id="UP001276150">
    <property type="component" value="Unassembled WGS sequence"/>
</dbReference>
<evidence type="ECO:0000256" key="4">
    <source>
        <dbReference type="PROSITE-ProRule" id="PRU00433"/>
    </source>
</evidence>
<dbReference type="EMBL" id="JAPMIV010000075">
    <property type="protein sequence ID" value="MDV6376584.1"/>
    <property type="molecule type" value="Genomic_DNA"/>
</dbReference>
<dbReference type="Pfam" id="PF00034">
    <property type="entry name" value="Cytochrom_C"/>
    <property type="match status" value="1"/>
</dbReference>
<dbReference type="RefSeq" id="WP_317641938.1">
    <property type="nucleotide sequence ID" value="NZ_JAPMIV010000075.1"/>
</dbReference>
<evidence type="ECO:0000313" key="8">
    <source>
        <dbReference type="Proteomes" id="UP001276150"/>
    </source>
</evidence>
<keyword evidence="1 4" id="KW-0349">Heme</keyword>
<dbReference type="InterPro" id="IPR051459">
    <property type="entry name" value="Cytochrome_c-type_DH"/>
</dbReference>
<feature type="domain" description="Cytochrome c" evidence="6">
    <location>
        <begin position="15"/>
        <end position="107"/>
    </location>
</feature>
<dbReference type="InterPro" id="IPR009056">
    <property type="entry name" value="Cyt_c-like_dom"/>
</dbReference>
<evidence type="ECO:0000256" key="3">
    <source>
        <dbReference type="ARBA" id="ARBA00023004"/>
    </source>
</evidence>